<dbReference type="GO" id="GO:0016853">
    <property type="term" value="F:isomerase activity"/>
    <property type="evidence" value="ECO:0007669"/>
    <property type="project" value="UniProtKB-KW"/>
</dbReference>
<protein>
    <submittedName>
        <fullName evidence="3">Sugar phosphate isomerase/epimerase</fullName>
    </submittedName>
</protein>
<keyword evidence="4" id="KW-1185">Reference proteome</keyword>
<accession>A0A927F6Z8</accession>
<evidence type="ECO:0000259" key="2">
    <source>
        <dbReference type="Pfam" id="PF01261"/>
    </source>
</evidence>
<reference evidence="3" key="1">
    <citation type="submission" date="2020-09" db="EMBL/GenBank/DDBJ databases">
        <title>Pelagicoccus enzymogenes sp. nov. with an EPS production, isolated from marine sediment.</title>
        <authorList>
            <person name="Feng X."/>
        </authorList>
    </citation>
    <scope>NUCLEOTIDE SEQUENCE</scope>
    <source>
        <strain evidence="3">NFK12</strain>
    </source>
</reference>
<name>A0A927F6Z8_9BACT</name>
<evidence type="ECO:0000256" key="1">
    <source>
        <dbReference type="SAM" id="SignalP"/>
    </source>
</evidence>
<dbReference type="AlphaFoldDB" id="A0A927F6Z8"/>
<proteinExistence type="predicted"/>
<dbReference type="InterPro" id="IPR013022">
    <property type="entry name" value="Xyl_isomerase-like_TIM-brl"/>
</dbReference>
<evidence type="ECO:0000313" key="3">
    <source>
        <dbReference type="EMBL" id="MBD5778325.1"/>
    </source>
</evidence>
<feature type="signal peptide" evidence="1">
    <location>
        <begin position="1"/>
        <end position="19"/>
    </location>
</feature>
<evidence type="ECO:0000313" key="4">
    <source>
        <dbReference type="Proteomes" id="UP000622317"/>
    </source>
</evidence>
<dbReference type="InterPro" id="IPR036237">
    <property type="entry name" value="Xyl_isomerase-like_sf"/>
</dbReference>
<sequence>MKTTLTLLSLTLLAPFLFAGSDKAHEHGHGSFKNKIGLQLWSLRDLTKEDPEVALDLVKAWGIEQVEAAGLYGWTPEEYREEIEKRGLKLRSAHVQYGAMKEDPKKVVAEMKALGVEAVFIPWIRQGDTFDIEQLNTAVAHFNKWGAMFAEEGIRFGYHPHGYEFAPGELEGETLLDSMFRKTDPETVWFEMDVFWVVHGGGDPVGLLHKYKDRWIATHIKDIRKGAPIGKPTGGAPATDKVAVGTGQIDWEAVISTALEYGVDLHFIEDEGVRPHVDIPLSLAYLKSLDVD</sequence>
<dbReference type="RefSeq" id="WP_191615459.1">
    <property type="nucleotide sequence ID" value="NZ_JACYFG010000004.1"/>
</dbReference>
<dbReference type="Proteomes" id="UP000622317">
    <property type="component" value="Unassembled WGS sequence"/>
</dbReference>
<organism evidence="3 4">
    <name type="scientific">Pelagicoccus enzymogenes</name>
    <dbReference type="NCBI Taxonomy" id="2773457"/>
    <lineage>
        <taxon>Bacteria</taxon>
        <taxon>Pseudomonadati</taxon>
        <taxon>Verrucomicrobiota</taxon>
        <taxon>Opitutia</taxon>
        <taxon>Puniceicoccales</taxon>
        <taxon>Pelagicoccaceae</taxon>
        <taxon>Pelagicoccus</taxon>
    </lineage>
</organism>
<dbReference type="InterPro" id="IPR050312">
    <property type="entry name" value="IolE/XylAMocC-like"/>
</dbReference>
<dbReference type="Pfam" id="PF01261">
    <property type="entry name" value="AP_endonuc_2"/>
    <property type="match status" value="1"/>
</dbReference>
<dbReference type="Gene3D" id="3.20.20.150">
    <property type="entry name" value="Divalent-metal-dependent TIM barrel enzymes"/>
    <property type="match status" value="1"/>
</dbReference>
<gene>
    <name evidence="3" type="ORF">IEN85_02310</name>
</gene>
<feature type="domain" description="Xylose isomerase-like TIM barrel" evidence="2">
    <location>
        <begin position="56"/>
        <end position="266"/>
    </location>
</feature>
<keyword evidence="1" id="KW-0732">Signal</keyword>
<comment type="caution">
    <text evidence="3">The sequence shown here is derived from an EMBL/GenBank/DDBJ whole genome shotgun (WGS) entry which is preliminary data.</text>
</comment>
<dbReference type="SUPFAM" id="SSF51658">
    <property type="entry name" value="Xylose isomerase-like"/>
    <property type="match status" value="1"/>
</dbReference>
<dbReference type="PANTHER" id="PTHR12110">
    <property type="entry name" value="HYDROXYPYRUVATE ISOMERASE"/>
    <property type="match status" value="1"/>
</dbReference>
<dbReference type="PANTHER" id="PTHR12110:SF41">
    <property type="entry name" value="INOSOSE DEHYDRATASE"/>
    <property type="match status" value="1"/>
</dbReference>
<dbReference type="EMBL" id="JACYFG010000004">
    <property type="protein sequence ID" value="MBD5778325.1"/>
    <property type="molecule type" value="Genomic_DNA"/>
</dbReference>
<keyword evidence="3" id="KW-0413">Isomerase</keyword>
<feature type="chain" id="PRO_5037875834" evidence="1">
    <location>
        <begin position="20"/>
        <end position="292"/>
    </location>
</feature>